<feature type="domain" description="ABC transporter" evidence="4">
    <location>
        <begin position="18"/>
        <end position="258"/>
    </location>
</feature>
<keyword evidence="1" id="KW-0813">Transport</keyword>
<evidence type="ECO:0000313" key="6">
    <source>
        <dbReference type="Proteomes" id="UP001556692"/>
    </source>
</evidence>
<dbReference type="InterPro" id="IPR003593">
    <property type="entry name" value="AAA+_ATPase"/>
</dbReference>
<protein>
    <submittedName>
        <fullName evidence="5">ABC transporter ATP-binding protein</fullName>
    </submittedName>
</protein>
<dbReference type="GO" id="GO:0005524">
    <property type="term" value="F:ATP binding"/>
    <property type="evidence" value="ECO:0007669"/>
    <property type="project" value="UniProtKB-KW"/>
</dbReference>
<evidence type="ECO:0000259" key="4">
    <source>
        <dbReference type="PROSITE" id="PS50893"/>
    </source>
</evidence>
<reference evidence="5 6" key="1">
    <citation type="submission" date="2024-05" db="EMBL/GenBank/DDBJ databases">
        <authorList>
            <person name="Jiang F."/>
        </authorList>
    </citation>
    <scope>NUCLEOTIDE SEQUENCE [LARGE SCALE GENOMIC DNA]</scope>
    <source>
        <strain evidence="5 6">LZ166</strain>
    </source>
</reference>
<dbReference type="SMART" id="SM00382">
    <property type="entry name" value="AAA"/>
    <property type="match status" value="1"/>
</dbReference>
<dbReference type="SUPFAM" id="SSF52540">
    <property type="entry name" value="P-loop containing nucleoside triphosphate hydrolases"/>
    <property type="match status" value="1"/>
</dbReference>
<evidence type="ECO:0000256" key="1">
    <source>
        <dbReference type="ARBA" id="ARBA00022448"/>
    </source>
</evidence>
<sequence>MAETSLASRLQGTGAHALELDDVARHFGALVALTGINMRIAAGERRAVLGSNGAGKTTLFNAVTGDFLPTAGRIRFFGEDITDLPPHERIRRGLRRTYQISQLFNGLSVLNSVYLACKGVSRRRFSLLRPSISDVNMQQAESILHAVHLDRERDVLVATLSHGQQRQLEIALALAGAPRLILFDEPAAGLSPAERRDLVAILNGLPRHIGYVIIEHDLDVALRVSEHVSMMHNGRIFKEGTPDEIENDPQVQEIYLGGRHG</sequence>
<keyword evidence="2" id="KW-0547">Nucleotide-binding</keyword>
<dbReference type="Pfam" id="PF00005">
    <property type="entry name" value="ABC_tran"/>
    <property type="match status" value="1"/>
</dbReference>
<evidence type="ECO:0000313" key="5">
    <source>
        <dbReference type="EMBL" id="MEX0407877.1"/>
    </source>
</evidence>
<dbReference type="Gene3D" id="3.40.50.300">
    <property type="entry name" value="P-loop containing nucleotide triphosphate hydrolases"/>
    <property type="match status" value="1"/>
</dbReference>
<evidence type="ECO:0000256" key="3">
    <source>
        <dbReference type="ARBA" id="ARBA00022840"/>
    </source>
</evidence>
<keyword evidence="3 5" id="KW-0067">ATP-binding</keyword>
<dbReference type="Pfam" id="PF12399">
    <property type="entry name" value="BCA_ABC_TP_C"/>
    <property type="match status" value="1"/>
</dbReference>
<accession>A0ABV3SM68</accession>
<organism evidence="5 6">
    <name type="scientific">Aquibium pacificus</name>
    <dbReference type="NCBI Taxonomy" id="3153579"/>
    <lineage>
        <taxon>Bacteria</taxon>
        <taxon>Pseudomonadati</taxon>
        <taxon>Pseudomonadota</taxon>
        <taxon>Alphaproteobacteria</taxon>
        <taxon>Hyphomicrobiales</taxon>
        <taxon>Phyllobacteriaceae</taxon>
        <taxon>Aquibium</taxon>
    </lineage>
</organism>
<dbReference type="InterPro" id="IPR027417">
    <property type="entry name" value="P-loop_NTPase"/>
</dbReference>
<dbReference type="RefSeq" id="WP_367955734.1">
    <property type="nucleotide sequence ID" value="NZ_JBDPGJ010000004.1"/>
</dbReference>
<dbReference type="PROSITE" id="PS50893">
    <property type="entry name" value="ABC_TRANSPORTER_2"/>
    <property type="match status" value="1"/>
</dbReference>
<dbReference type="InterPro" id="IPR051120">
    <property type="entry name" value="ABC_AA/LPS_Transport"/>
</dbReference>
<dbReference type="Proteomes" id="UP001556692">
    <property type="component" value="Unassembled WGS sequence"/>
</dbReference>
<dbReference type="InterPro" id="IPR032823">
    <property type="entry name" value="BCA_ABC_TP_C"/>
</dbReference>
<proteinExistence type="predicted"/>
<dbReference type="PANTHER" id="PTHR45772:SF7">
    <property type="entry name" value="AMINO ACID ABC TRANSPORTER ATP-BINDING PROTEIN"/>
    <property type="match status" value="1"/>
</dbReference>
<dbReference type="PANTHER" id="PTHR45772">
    <property type="entry name" value="CONSERVED COMPONENT OF ABC TRANSPORTER FOR NATURAL AMINO ACIDS-RELATED"/>
    <property type="match status" value="1"/>
</dbReference>
<evidence type="ECO:0000256" key="2">
    <source>
        <dbReference type="ARBA" id="ARBA00022741"/>
    </source>
</evidence>
<gene>
    <name evidence="5" type="ORF">ABGN05_19630</name>
</gene>
<keyword evidence="6" id="KW-1185">Reference proteome</keyword>
<comment type="caution">
    <text evidence="5">The sequence shown here is derived from an EMBL/GenBank/DDBJ whole genome shotgun (WGS) entry which is preliminary data.</text>
</comment>
<name>A0ABV3SM68_9HYPH</name>
<dbReference type="CDD" id="cd03219">
    <property type="entry name" value="ABC_Mj1267_LivG_branched"/>
    <property type="match status" value="1"/>
</dbReference>
<dbReference type="InterPro" id="IPR003439">
    <property type="entry name" value="ABC_transporter-like_ATP-bd"/>
</dbReference>
<dbReference type="EMBL" id="JBDPGJ010000004">
    <property type="protein sequence ID" value="MEX0407877.1"/>
    <property type="molecule type" value="Genomic_DNA"/>
</dbReference>